<protein>
    <recommendedName>
        <fullName evidence="3">ODAD1 central coiled coil region domain-containing protein</fullName>
    </recommendedName>
</protein>
<gene>
    <name evidence="4" type="ORF">CUNI_LOCUS9604</name>
</gene>
<comment type="caution">
    <text evidence="4">The sequence shown here is derived from an EMBL/GenBank/DDBJ whole genome shotgun (WGS) entry which is preliminary data.</text>
</comment>
<keyword evidence="5" id="KW-1185">Reference proteome</keyword>
<proteinExistence type="predicted"/>
<dbReference type="Pfam" id="PF21773">
    <property type="entry name" value="ODAD1_CC"/>
    <property type="match status" value="1"/>
</dbReference>
<evidence type="ECO:0000313" key="5">
    <source>
        <dbReference type="Proteomes" id="UP000678393"/>
    </source>
</evidence>
<dbReference type="PANTHER" id="PTHR21694:SF18">
    <property type="entry name" value="COILED-COIL DOMAIN-CONTAINING PROTEIN 63"/>
    <property type="match status" value="1"/>
</dbReference>
<dbReference type="EMBL" id="CAJHNH020001680">
    <property type="protein sequence ID" value="CAG5124046.1"/>
    <property type="molecule type" value="Genomic_DNA"/>
</dbReference>
<dbReference type="Proteomes" id="UP000678393">
    <property type="component" value="Unassembled WGS sequence"/>
</dbReference>
<dbReference type="OrthoDB" id="6766775at2759"/>
<feature type="domain" description="ODAD1 central coiled coil region" evidence="3">
    <location>
        <begin position="36"/>
        <end position="299"/>
    </location>
</feature>
<organism evidence="4 5">
    <name type="scientific">Candidula unifasciata</name>
    <dbReference type="NCBI Taxonomy" id="100452"/>
    <lineage>
        <taxon>Eukaryota</taxon>
        <taxon>Metazoa</taxon>
        <taxon>Spiralia</taxon>
        <taxon>Lophotrochozoa</taxon>
        <taxon>Mollusca</taxon>
        <taxon>Gastropoda</taxon>
        <taxon>Heterobranchia</taxon>
        <taxon>Euthyneura</taxon>
        <taxon>Panpulmonata</taxon>
        <taxon>Eupulmonata</taxon>
        <taxon>Stylommatophora</taxon>
        <taxon>Helicina</taxon>
        <taxon>Helicoidea</taxon>
        <taxon>Geomitridae</taxon>
        <taxon>Candidula</taxon>
    </lineage>
</organism>
<feature type="non-terminal residue" evidence="4">
    <location>
        <position position="1"/>
    </location>
</feature>
<feature type="non-terminal residue" evidence="4">
    <location>
        <position position="374"/>
    </location>
</feature>
<evidence type="ECO:0000313" key="4">
    <source>
        <dbReference type="EMBL" id="CAG5124046.1"/>
    </source>
</evidence>
<evidence type="ECO:0000256" key="2">
    <source>
        <dbReference type="SAM" id="Coils"/>
    </source>
</evidence>
<reference evidence="4" key="1">
    <citation type="submission" date="2021-04" db="EMBL/GenBank/DDBJ databases">
        <authorList>
            <consortium name="Molecular Ecology Group"/>
        </authorList>
    </citation>
    <scope>NUCLEOTIDE SEQUENCE</scope>
</reference>
<dbReference type="PANTHER" id="PTHR21694">
    <property type="entry name" value="COILED-COIL DOMAIN-CONTAINING PROTEIN 63"/>
    <property type="match status" value="1"/>
</dbReference>
<feature type="coiled-coil region" evidence="2">
    <location>
        <begin position="211"/>
        <end position="238"/>
    </location>
</feature>
<dbReference type="AlphaFoldDB" id="A0A8S3ZAF4"/>
<evidence type="ECO:0000256" key="1">
    <source>
        <dbReference type="ARBA" id="ARBA00023054"/>
    </source>
</evidence>
<sequence>VDGLDMKKWDHKKELSIKNIINDKLRFPDPVKMARRIEWAEGKYHTQLNKNRSLQTQIDSAIFLRDKFMTEEARLLQKLDSLNRSVTMLMHSTSDIYEQRDRAEGTKLKVKEHLAKVKDQYERELLNISLAINDDKKMEQFMRTKHKDIIQYLQQKRDKDLADATELFNKKDNYAEAFDAIRASTGKEDLNQIVQDFIEAEEDNFITFLNIGEILDENENIRSQIRNLRRENVAMEERDIGIFQDTEADIRNIRVSVDSYRARSEACNQRLAEQSKMIEEFTGHIQNIFGIMKLDKSALGKDGQIKEANLLAVMTTIEKELSEEMRDFCMVELSTRAIIRSKTKTTEDEKMITRIPSFHIGPHAPPKLIPVNLV</sequence>
<name>A0A8S3ZAF4_9EUPU</name>
<keyword evidence="1 2" id="KW-0175">Coiled coil</keyword>
<dbReference type="InterPro" id="IPR051876">
    <property type="entry name" value="ODA-DC/CCD"/>
</dbReference>
<evidence type="ECO:0000259" key="3">
    <source>
        <dbReference type="Pfam" id="PF21773"/>
    </source>
</evidence>
<accession>A0A8S3ZAF4</accession>
<dbReference type="InterPro" id="IPR049258">
    <property type="entry name" value="ODAD1_CC"/>
</dbReference>